<dbReference type="AlphaFoldDB" id="Q3BSG0"/>
<dbReference type="Proteomes" id="UP000007069">
    <property type="component" value="Chromosome"/>
</dbReference>
<name>Q3BSG0_XANE5</name>
<protein>
    <recommendedName>
        <fullName evidence="3">Phytoene synthase</fullName>
    </recommendedName>
</protein>
<reference evidence="1 2" key="1">
    <citation type="journal article" date="2005" name="J. Bacteriol.">
        <title>Insights into genome plasticity and pathogenicity of the plant pathogenic Bacterium Xanthomonas campestris pv. vesicatoria revealed by the complete genome sequence.</title>
        <authorList>
            <person name="Thieme F."/>
            <person name="Koebnik R."/>
            <person name="Bekel T."/>
            <person name="Berger C."/>
            <person name="Boch J."/>
            <person name="Buettner D."/>
            <person name="Caldana C."/>
            <person name="Gaigalat L."/>
            <person name="Goesmann A."/>
            <person name="Kay S."/>
            <person name="Kirchner O."/>
            <person name="Lanz C."/>
            <person name="Linke B."/>
            <person name="McHardy A.C."/>
            <person name="Meyer F."/>
            <person name="Mittenhuber G."/>
            <person name="Nies D.H."/>
            <person name="Niesbach-Kloesgen U."/>
            <person name="Patschkowski T."/>
            <person name="Rueckert C."/>
            <person name="Rupp O."/>
            <person name="Schneicker S."/>
            <person name="Schuster S.C."/>
            <person name="Vorhoelter F.J."/>
            <person name="Weber E."/>
            <person name="Puehler A."/>
            <person name="Bonas U."/>
            <person name="Bartels D."/>
            <person name="Kaiser O."/>
        </authorList>
    </citation>
    <scope>NUCLEOTIDE SEQUENCE [LARGE SCALE GENOMIC DNA]</scope>
    <source>
        <strain evidence="1 2">85-10</strain>
    </source>
</reference>
<dbReference type="EMBL" id="AM039952">
    <property type="protein sequence ID" value="CAJ24249.1"/>
    <property type="molecule type" value="Genomic_DNA"/>
</dbReference>
<evidence type="ECO:0000313" key="1">
    <source>
        <dbReference type="EMBL" id="CAJ24249.1"/>
    </source>
</evidence>
<proteinExistence type="predicted"/>
<accession>Q3BSG0</accession>
<sequence length="247" mass="27723">MRQRGRRSDLSSYFSGTAMSQSSALDSFLDKWATRWPEWSVAEPFVPEPQRRLAVAWFALLQEWEDIMNIAGDPLPADAKLAWWQQELRDWSSQRSRHPLGRVLEPVRAPWSQLADTLPAMQAARVQPQSLQHALGALRTFAEAVIAVEAVLFARARPGDATAVAVQWLDARQRVAGDGAAPGGVATSAWRTQLLQAWPRKVALARPHRVWSRLARLRLQRALSGRTAYPPPVQQLWHSWRAASGTD</sequence>
<evidence type="ECO:0008006" key="3">
    <source>
        <dbReference type="Google" id="ProtNLM"/>
    </source>
</evidence>
<dbReference type="eggNOG" id="COG1562">
    <property type="taxonomic scope" value="Bacteria"/>
</dbReference>
<gene>
    <name evidence="1" type="ordered locus">XCV2572</name>
</gene>
<evidence type="ECO:0000313" key="2">
    <source>
        <dbReference type="Proteomes" id="UP000007069"/>
    </source>
</evidence>
<dbReference type="KEGG" id="xcv:XCV2572"/>
<dbReference type="HOGENOM" id="CLU_1165084_0_0_6"/>
<dbReference type="STRING" id="456327.BJD11_10035"/>
<organism evidence="2">
    <name type="scientific">Xanthomonas euvesicatoria pv. vesicatoria (strain 85-10)</name>
    <name type="common">Xanthomonas campestris pv. vesicatoria</name>
    <dbReference type="NCBI Taxonomy" id="316273"/>
    <lineage>
        <taxon>Bacteria</taxon>
        <taxon>Pseudomonadati</taxon>
        <taxon>Pseudomonadota</taxon>
        <taxon>Gammaproteobacteria</taxon>
        <taxon>Lysobacterales</taxon>
        <taxon>Lysobacteraceae</taxon>
        <taxon>Xanthomonas</taxon>
    </lineage>
</organism>